<reference evidence="11" key="1">
    <citation type="journal article" date="2004" name="Proc. Natl. Acad. Sci. U.S.A.">
        <title>Hematopoietic gene expression profile in zebrafish kidney marrow.</title>
        <authorList>
            <person name="Song H.D."/>
            <person name="Sun X.J."/>
            <person name="Deng M."/>
            <person name="Zhang G.W."/>
            <person name="Zhou Y."/>
            <person name="Wu X.Y."/>
            <person name="Sheng Y."/>
            <person name="Chen Y."/>
            <person name="Ruan Z."/>
            <person name="Jiang C.L."/>
            <person name="Fan H.Y."/>
            <person name="Zon L.I."/>
            <person name="Kanki J.P."/>
            <person name="Liu T.X."/>
            <person name="Look A.T."/>
            <person name="Chen Z."/>
        </authorList>
    </citation>
    <scope>NUCLEOTIDE SEQUENCE</scope>
    <source>
        <strain evidence="11">Tuebingen</strain>
    </source>
</reference>
<dbReference type="AlphaFoldDB" id="B8JK19"/>
<dbReference type="PRINTS" id="PR01797">
    <property type="entry name" value="SAPOSIN"/>
</dbReference>
<keyword evidence="2" id="KW-0964">Secreted</keyword>
<evidence type="ECO:0000256" key="7">
    <source>
        <dbReference type="SAM" id="SignalP"/>
    </source>
</evidence>
<evidence type="ECO:0000313" key="11">
    <source>
        <dbReference type="RefSeq" id="NP_001164537.1"/>
    </source>
</evidence>
<dbReference type="HOGENOM" id="CLU_068984_0_0_1"/>
<evidence type="ECO:0000313" key="12">
    <source>
        <dbReference type="ZFIN" id="ZDB-GENE-060526-155"/>
    </source>
</evidence>
<dbReference type="STRING" id="7955.ENSDARP00000088025"/>
<evidence type="ECO:0000259" key="8">
    <source>
        <dbReference type="PROSITE" id="PS50015"/>
    </source>
</evidence>
<evidence type="ECO:0000256" key="5">
    <source>
        <dbReference type="ARBA" id="ARBA00023157"/>
    </source>
</evidence>
<keyword evidence="6" id="KW-0325">Glycoprotein</keyword>
<dbReference type="KEGG" id="dre:100001978"/>
<evidence type="ECO:0000256" key="3">
    <source>
        <dbReference type="ARBA" id="ARBA00022729"/>
    </source>
</evidence>
<dbReference type="InterPro" id="IPR008373">
    <property type="entry name" value="Saposin"/>
</dbReference>
<accession>A0A8M1NUF5</accession>
<dbReference type="EMBL" id="BX537304">
    <property type="status" value="NOT_ANNOTATED_CDS"/>
    <property type="molecule type" value="Genomic_DNA"/>
</dbReference>
<dbReference type="PROSITE" id="PS00028">
    <property type="entry name" value="ZINC_FINGER_C2H2_1"/>
    <property type="match status" value="1"/>
</dbReference>
<reference evidence="11" key="6">
    <citation type="journal article" date="2017" name="Aging (Albany NY)">
        <title>The differential spatiotemporal expression pattern of shelterin genes throughout lifespan.</title>
        <authorList>
            <person name="Wagner K.D."/>
            <person name="Ying Y."/>
            <person name="Leong W."/>
            <person name="Jiang J."/>
            <person name="Hu X."/>
            <person name="Chen Y."/>
            <person name="Michiels J.F."/>
            <person name="Lu Y."/>
            <person name="Gilson E."/>
            <person name="Wagner N."/>
            <person name="Ye J."/>
        </authorList>
    </citation>
    <scope>NUCLEOTIDE SEQUENCE</scope>
    <source>
        <strain evidence="11">Tuebingen</strain>
    </source>
</reference>
<dbReference type="GO" id="GO:0005615">
    <property type="term" value="C:extracellular space"/>
    <property type="evidence" value="ECO:0000318"/>
    <property type="project" value="GO_Central"/>
</dbReference>
<reference evidence="9 10" key="2">
    <citation type="journal article" date="2013" name="Nature">
        <title>The zebrafish reference genome sequence and its relationship to the human genome.</title>
        <authorList>
            <consortium name="Genome Reference Consortium Zebrafish"/>
            <person name="Howe K."/>
            <person name="Clark M.D."/>
            <person name="Torroja C.F."/>
            <person name="Torrance J."/>
            <person name="Berthelot C."/>
            <person name="Muffato M."/>
            <person name="Collins J.E."/>
            <person name="Humphray S."/>
            <person name="McLaren K."/>
            <person name="Matthews L."/>
            <person name="McLaren S."/>
            <person name="Sealy I."/>
            <person name="Caccamo M."/>
            <person name="Churcher C."/>
            <person name="Scott C."/>
            <person name="Barrett J.C."/>
            <person name="Koch R."/>
            <person name="Rauch G.J."/>
            <person name="White S."/>
            <person name="Chow W."/>
            <person name="Kilian B."/>
            <person name="Quintais L.T."/>
            <person name="Guerra-Assuncao J.A."/>
            <person name="Zhou Y."/>
            <person name="Gu Y."/>
            <person name="Yen J."/>
            <person name="Vogel J.H."/>
            <person name="Eyre T."/>
            <person name="Redmond S."/>
            <person name="Banerjee R."/>
            <person name="Chi J."/>
            <person name="Fu B."/>
            <person name="Langley E."/>
            <person name="Maguire S.F."/>
            <person name="Laird G.K."/>
            <person name="Lloyd D."/>
            <person name="Kenyon E."/>
            <person name="Donaldson S."/>
            <person name="Sehra H."/>
            <person name="Almeida-King J."/>
            <person name="Loveland J."/>
            <person name="Trevanion S."/>
            <person name="Jones M."/>
            <person name="Quail M."/>
            <person name="Willey D."/>
            <person name="Hunt A."/>
            <person name="Burton J."/>
            <person name="Sims S."/>
            <person name="McLay K."/>
            <person name="Plumb B."/>
            <person name="Davis J."/>
            <person name="Clee C."/>
            <person name="Oliver K."/>
            <person name="Clark R."/>
            <person name="Riddle C."/>
            <person name="Elliot D."/>
            <person name="Eliott D."/>
            <person name="Threadgold G."/>
            <person name="Harden G."/>
            <person name="Ware D."/>
            <person name="Begum S."/>
            <person name="Mortimore B."/>
            <person name="Mortimer B."/>
            <person name="Kerry G."/>
            <person name="Heath P."/>
            <person name="Phillimore B."/>
            <person name="Tracey A."/>
            <person name="Corby N."/>
            <person name="Dunn M."/>
            <person name="Johnson C."/>
            <person name="Wood J."/>
            <person name="Clark S."/>
            <person name="Pelan S."/>
            <person name="Griffiths G."/>
            <person name="Smith M."/>
            <person name="Glithero R."/>
            <person name="Howden P."/>
            <person name="Barker N."/>
            <person name="Lloyd C."/>
            <person name="Stevens C."/>
            <person name="Harley J."/>
            <person name="Holt K."/>
            <person name="Panagiotidis G."/>
            <person name="Lovell J."/>
            <person name="Beasley H."/>
            <person name="Henderson C."/>
            <person name="Gordon D."/>
            <person name="Auger K."/>
            <person name="Wright D."/>
            <person name="Collins J."/>
            <person name="Raisen C."/>
            <person name="Dyer L."/>
            <person name="Leung K."/>
            <person name="Robertson L."/>
            <person name="Ambridge K."/>
            <person name="Leongamornlert D."/>
            <person name="McGuire S."/>
            <person name="Gilderthorp R."/>
            <person name="Griffiths C."/>
            <person name="Manthravadi D."/>
            <person name="Nichol S."/>
            <person name="Barker G."/>
            <person name="Whitehead S."/>
            <person name="Kay M."/>
            <person name="Brown J."/>
            <person name="Murnane C."/>
            <person name="Gray E."/>
            <person name="Humphries M."/>
            <person name="Sycamore N."/>
            <person name="Barker D."/>
            <person name="Saunders D."/>
            <person name="Wallis J."/>
            <person name="Babbage A."/>
            <person name="Hammond S."/>
            <person name="Mashreghi-Mohammadi M."/>
            <person name="Barr L."/>
            <person name="Martin S."/>
            <person name="Wray P."/>
            <person name="Ellington A."/>
            <person name="Matthews N."/>
            <person name="Ellwood M."/>
            <person name="Woodmansey R."/>
            <person name="Clark G."/>
            <person name="Cooper J."/>
            <person name="Cooper J."/>
            <person name="Tromans A."/>
            <person name="Grafham D."/>
            <person name="Skuce C."/>
            <person name="Pandian R."/>
            <person name="Andrews R."/>
            <person name="Harrison E."/>
            <person name="Kimberley A."/>
            <person name="Garnett J."/>
            <person name="Fosker N."/>
            <person name="Hall R."/>
            <person name="Garner P."/>
            <person name="Kelly D."/>
            <person name="Bird C."/>
            <person name="Palmer S."/>
            <person name="Gehring I."/>
            <person name="Berger A."/>
            <person name="Dooley C.M."/>
            <person name="Ersan-Urun Z."/>
            <person name="Eser C."/>
            <person name="Geiger H."/>
            <person name="Geisler M."/>
            <person name="Karotki L."/>
            <person name="Kirn A."/>
            <person name="Konantz J."/>
            <person name="Konantz M."/>
            <person name="Oberlander M."/>
            <person name="Rudolph-Geiger S."/>
            <person name="Teucke M."/>
            <person name="Lanz C."/>
            <person name="Raddatz G."/>
            <person name="Osoegawa K."/>
            <person name="Zhu B."/>
            <person name="Rapp A."/>
            <person name="Widaa S."/>
            <person name="Langford C."/>
            <person name="Yang F."/>
            <person name="Schuster S.C."/>
            <person name="Carter N.P."/>
            <person name="Harrow J."/>
            <person name="Ning Z."/>
            <person name="Herrero J."/>
            <person name="Searle S.M."/>
            <person name="Enright A."/>
            <person name="Geisler R."/>
            <person name="Plasterk R.H."/>
            <person name="Lee C."/>
            <person name="Westerfield M."/>
            <person name="de Jong P.J."/>
            <person name="Zon L.I."/>
            <person name="Postlethwait J.H."/>
            <person name="Nusslein-Volhard C."/>
            <person name="Hubbard T.J."/>
            <person name="Roest Crollius H."/>
            <person name="Rogers J."/>
            <person name="Stemple D.L."/>
        </authorList>
    </citation>
    <scope>NUCLEOTIDE SEQUENCE [LARGE SCALE GENOMIC DNA]</scope>
    <source>
        <strain evidence="9">Tuebingen</strain>
    </source>
</reference>
<feature type="domain" description="Saposin B-type" evidence="8">
    <location>
        <begin position="36"/>
        <end position="116"/>
    </location>
</feature>
<dbReference type="Pfam" id="PF05184">
    <property type="entry name" value="SapB_1"/>
    <property type="match status" value="1"/>
</dbReference>
<dbReference type="InterPro" id="IPR008139">
    <property type="entry name" value="SaposinB_dom"/>
</dbReference>
<dbReference type="SUPFAM" id="SSF47862">
    <property type="entry name" value="Saposin"/>
    <property type="match status" value="3"/>
</dbReference>
<keyword evidence="3 7" id="KW-0732">Signal</keyword>
<reference evidence="11" key="4">
    <citation type="journal article" date="2015" name="Nat. Commun.">
        <title>RFX transcription factors are essential for hearing in mice.</title>
        <authorList>
            <person name="Elkon R."/>
            <person name="Milon B."/>
            <person name="Morrison L."/>
            <person name="Shah M."/>
            <person name="Vijayakumar S."/>
            <person name="Racherla M."/>
            <person name="Leitch C.C."/>
            <person name="Silipino L."/>
            <person name="Hadi S."/>
            <person name="Weiss-Gayet M."/>
            <person name="Barras E."/>
            <person name="Schmid C.D."/>
            <person name="Ait-Lounis A."/>
            <person name="Barnes A."/>
            <person name="Song Y."/>
            <person name="Eisenman D.J."/>
            <person name="Eliyahu E."/>
            <person name="Frolenkov G.I."/>
            <person name="Strome S.E."/>
            <person name="Durand B."/>
            <person name="Zaghloul N.A."/>
            <person name="Jones S.M."/>
            <person name="Reith W."/>
            <person name="Hertzano R."/>
        </authorList>
    </citation>
    <scope>NUCLEOTIDE SEQUENCE</scope>
    <source>
        <strain evidence="11">Tuebingen</strain>
    </source>
</reference>
<dbReference type="PANTHER" id="PTHR11480">
    <property type="entry name" value="SAPOSIN-RELATED"/>
    <property type="match status" value="1"/>
</dbReference>
<dbReference type="Gene3D" id="1.10.225.10">
    <property type="entry name" value="Saposin-like"/>
    <property type="match status" value="2"/>
</dbReference>
<dbReference type="Bgee" id="ENSDARG00000067566">
    <property type="expression patterns" value="Expressed in spleen and 19 other cell types or tissues"/>
</dbReference>
<dbReference type="InterPro" id="IPR051428">
    <property type="entry name" value="Sphingo_Act-Surfact_Prot"/>
</dbReference>
<dbReference type="CTD" id="100001978"/>
<protein>
    <submittedName>
        <fullName evidence="9 11">Surfactant protein Bb</fullName>
        <ecNumber evidence="11">2.1.1.-</ecNumber>
    </submittedName>
</protein>
<dbReference type="InterPro" id="IPR013087">
    <property type="entry name" value="Znf_C2H2_type"/>
</dbReference>
<reference evidence="9" key="3">
    <citation type="submission" date="2013-04" db="UniProtKB">
        <authorList>
            <consortium name="Ensembl"/>
        </authorList>
    </citation>
    <scope>IDENTIFICATION</scope>
    <source>
        <strain evidence="9">Tuebingen</strain>
    </source>
</reference>
<dbReference type="EMBL" id="CT033825">
    <property type="status" value="NOT_ANNOTATED_CDS"/>
    <property type="molecule type" value="Genomic_DNA"/>
</dbReference>
<dbReference type="InterPro" id="IPR011001">
    <property type="entry name" value="Saposin-like"/>
</dbReference>
<feature type="chain" id="PRO_5035035208" evidence="7 11">
    <location>
        <begin position="22"/>
        <end position="317"/>
    </location>
</feature>
<accession>B8JK19</accession>
<dbReference type="RefSeq" id="NP_001164537.1">
    <property type="nucleotide sequence ID" value="NM_001171066.1"/>
</dbReference>
<dbReference type="EC" id="2.1.1.-" evidence="11"/>
<comment type="subcellular location">
    <subcellularLocation>
        <location evidence="1">Secreted</location>
    </subcellularLocation>
</comment>
<dbReference type="InterPro" id="IPR008138">
    <property type="entry name" value="SapB_2"/>
</dbReference>
<dbReference type="SMART" id="SM00741">
    <property type="entry name" value="SapB"/>
    <property type="match status" value="3"/>
</dbReference>
<evidence type="ECO:0000256" key="2">
    <source>
        <dbReference type="ARBA" id="ARBA00022525"/>
    </source>
</evidence>
<dbReference type="GO" id="GO:0006665">
    <property type="term" value="P:sphingolipid metabolic process"/>
    <property type="evidence" value="ECO:0007669"/>
    <property type="project" value="InterPro"/>
</dbReference>
<evidence type="ECO:0000256" key="6">
    <source>
        <dbReference type="ARBA" id="ARBA00023180"/>
    </source>
</evidence>
<keyword evidence="5" id="KW-1015">Disulfide bond</keyword>
<feature type="domain" description="Saposin B-type" evidence="8">
    <location>
        <begin position="148"/>
        <end position="229"/>
    </location>
</feature>
<dbReference type="PROSITE" id="PS50015">
    <property type="entry name" value="SAP_B"/>
    <property type="match status" value="2"/>
</dbReference>
<dbReference type="Proteomes" id="UP000000437">
    <property type="component" value="Chromosome 5"/>
</dbReference>
<keyword evidence="10" id="KW-1185">Reference proteome</keyword>
<dbReference type="FunFam" id="1.10.225.10:FF:000002">
    <property type="entry name" value="prosaposin isoform X2"/>
    <property type="match status" value="1"/>
</dbReference>
<evidence type="ECO:0000256" key="4">
    <source>
        <dbReference type="ARBA" id="ARBA00022737"/>
    </source>
</evidence>
<dbReference type="PANTHER" id="PTHR11480:SF99">
    <property type="entry name" value="SURFACTANT PROTEIN BB"/>
    <property type="match status" value="1"/>
</dbReference>
<dbReference type="OMA" id="QITPQCT"/>
<reference evidence="11" key="5">
    <citation type="journal article" date="2016" name="BMC Genomics">
        <title>Gene evolution and gene expression after whole genome duplication in fish: the PhyloFish database.</title>
        <authorList>
            <person name="Pasquier J."/>
            <person name="Cabau C."/>
            <person name="Nguyen T."/>
            <person name="Jouanno E."/>
            <person name="Severac D."/>
            <person name="Braasch I."/>
            <person name="Journot L."/>
            <person name="Pontarotti P."/>
            <person name="Klopp C."/>
            <person name="Postlethwait J.H."/>
            <person name="Guiguen Y."/>
            <person name="Bobe J."/>
        </authorList>
    </citation>
    <scope>NUCLEOTIDE SEQUENCE</scope>
    <source>
        <strain evidence="11">Tuebingen</strain>
    </source>
</reference>
<reference evidence="11" key="8">
    <citation type="submission" date="2025-04" db="UniProtKB">
        <authorList>
            <consortium name="RefSeq"/>
        </authorList>
    </citation>
    <scope>IDENTIFICATION</scope>
    <source>
        <strain evidence="11">Tuebingen</strain>
    </source>
</reference>
<dbReference type="Ensembl" id="ENSDART00000097254.5">
    <property type="protein sequence ID" value="ENSDARP00000088025.4"/>
    <property type="gene ID" value="ENSDARG00000067566.5"/>
</dbReference>
<dbReference type="GO" id="GO:0016020">
    <property type="term" value="C:membrane"/>
    <property type="evidence" value="ECO:0007669"/>
    <property type="project" value="GOC"/>
</dbReference>
<dbReference type="PhylomeDB" id="B8JK19"/>
<name>B8JK19_DANRE</name>
<sequence length="317" mass="35375">MLQFIFLNIFLFTSALSSGWARSVDPEPRITSHTMMNGMCSDCNKIVQLLTEMLSHPDSQHLIEKAVDRFCDEHPVIPLCMDGAKTYVHLIIRHFSAFTKENGDVCSMLGLCAVQPERKSASELDFSLNEQGLIYTKPSRGTGPEVRINPICNFCLLFIKTVESLLPKEKTEAAIEELLEKICGYLPEHYEDTCNTFVKTYAKQLIELLLYSMPPHAICTALGLCLLPETPAMALSASQTDCDSCKILAVLSQFHLGLNATDTQTSDLLNKICHLHPDAIPQCEGFVKFHGHRLLKTDGKHPLITACLKDDLCRGQF</sequence>
<proteinExistence type="predicted"/>
<gene>
    <name evidence="9 11 12" type="primary">sftpbb</name>
    <name evidence="11" type="synonym">si:ch211-283h6.6</name>
    <name evidence="11" type="synonym">wu:fd19f07</name>
</gene>
<dbReference type="InterPro" id="IPR007856">
    <property type="entry name" value="SapB_1"/>
</dbReference>
<dbReference type="GeneTree" id="ENSGT00940000164890"/>
<dbReference type="ZFIN" id="ZDB-GENE-060526-155">
    <property type="gene designation" value="sftpbb"/>
</dbReference>
<keyword evidence="4" id="KW-0677">Repeat</keyword>
<dbReference type="Pfam" id="PF03489">
    <property type="entry name" value="SapB_2"/>
    <property type="match status" value="1"/>
</dbReference>
<evidence type="ECO:0000256" key="1">
    <source>
        <dbReference type="ARBA" id="ARBA00004613"/>
    </source>
</evidence>
<organism evidence="9">
    <name type="scientific">Danio rerio</name>
    <name type="common">Zebrafish</name>
    <name type="synonym">Brachydanio rerio</name>
    <dbReference type="NCBI Taxonomy" id="7955"/>
    <lineage>
        <taxon>Eukaryota</taxon>
        <taxon>Metazoa</taxon>
        <taxon>Chordata</taxon>
        <taxon>Craniata</taxon>
        <taxon>Vertebrata</taxon>
        <taxon>Euteleostomi</taxon>
        <taxon>Actinopterygii</taxon>
        <taxon>Neopterygii</taxon>
        <taxon>Teleostei</taxon>
        <taxon>Ostariophysi</taxon>
        <taxon>Cypriniformes</taxon>
        <taxon>Danionidae</taxon>
        <taxon>Danioninae</taxon>
        <taxon>Danio</taxon>
    </lineage>
</organism>
<dbReference type="eggNOG" id="KOG1340">
    <property type="taxonomic scope" value="Eukaryota"/>
</dbReference>
<dbReference type="GeneID" id="100001978"/>
<dbReference type="GO" id="GO:0005764">
    <property type="term" value="C:lysosome"/>
    <property type="evidence" value="ECO:0007669"/>
    <property type="project" value="InterPro"/>
</dbReference>
<evidence type="ECO:0000313" key="10">
    <source>
        <dbReference type="Proteomes" id="UP000000437"/>
    </source>
</evidence>
<dbReference type="PaxDb" id="7955-ENSDARP00000088025"/>
<reference evidence="11" key="7">
    <citation type="journal article" date="2021" name="BMC Ecol Evol">
        <title>Evolution of hes gene family in vertebrates: the hes5 cluster genes have specifically increased in frogs.</title>
        <authorList>
            <person name="Kuretani A."/>
            <person name="Yamamoto T."/>
            <person name="Taira M."/>
            <person name="Michiue T."/>
        </authorList>
    </citation>
    <scope>NUCLEOTIDE SEQUENCE</scope>
    <source>
        <strain evidence="11">Tuebingen</strain>
    </source>
</reference>
<evidence type="ECO:0000313" key="9">
    <source>
        <dbReference type="Ensembl" id="ENSDARP00000088025"/>
    </source>
</evidence>
<feature type="signal peptide" evidence="7">
    <location>
        <begin position="1"/>
        <end position="21"/>
    </location>
</feature>
<dbReference type="OrthoDB" id="8889685at2759"/>
<dbReference type="AGR" id="ZFIN:ZDB-GENE-060526-155"/>